<dbReference type="GO" id="GO:0003700">
    <property type="term" value="F:DNA-binding transcription factor activity"/>
    <property type="evidence" value="ECO:0007669"/>
    <property type="project" value="InterPro"/>
</dbReference>
<dbReference type="Gene3D" id="1.10.10.60">
    <property type="entry name" value="Homeodomain-like"/>
    <property type="match status" value="2"/>
</dbReference>
<evidence type="ECO:0000259" key="4">
    <source>
        <dbReference type="PROSITE" id="PS01124"/>
    </source>
</evidence>
<dbReference type="InterPro" id="IPR018060">
    <property type="entry name" value="HTH_AraC"/>
</dbReference>
<dbReference type="PROSITE" id="PS01124">
    <property type="entry name" value="HTH_ARAC_FAMILY_2"/>
    <property type="match status" value="1"/>
</dbReference>
<dbReference type="GO" id="GO:0043565">
    <property type="term" value="F:sequence-specific DNA binding"/>
    <property type="evidence" value="ECO:0007669"/>
    <property type="project" value="InterPro"/>
</dbReference>
<keyword evidence="1" id="KW-0805">Transcription regulation</keyword>
<evidence type="ECO:0000256" key="1">
    <source>
        <dbReference type="ARBA" id="ARBA00023015"/>
    </source>
</evidence>
<keyword evidence="3" id="KW-0804">Transcription</keyword>
<proteinExistence type="predicted"/>
<accession>R9I573</accession>
<dbReference type="HOGENOM" id="CLU_135469_1_0_10"/>
<dbReference type="SMART" id="SM00342">
    <property type="entry name" value="HTH_ARAC"/>
    <property type="match status" value="1"/>
</dbReference>
<dbReference type="STRING" id="1235788.C802_03053"/>
<dbReference type="SUPFAM" id="SSF46689">
    <property type="entry name" value="Homeodomain-like"/>
    <property type="match status" value="1"/>
</dbReference>
<evidence type="ECO:0000256" key="2">
    <source>
        <dbReference type="ARBA" id="ARBA00023125"/>
    </source>
</evidence>
<keyword evidence="2" id="KW-0238">DNA-binding</keyword>
<dbReference type="Proteomes" id="UP000014200">
    <property type="component" value="Unassembled WGS sequence"/>
</dbReference>
<dbReference type="PANTHER" id="PTHR43280:SF29">
    <property type="entry name" value="ARAC-FAMILY TRANSCRIPTIONAL REGULATOR"/>
    <property type="match status" value="1"/>
</dbReference>
<keyword evidence="6" id="KW-1185">Reference proteome</keyword>
<reference evidence="5 6" key="1">
    <citation type="submission" date="2013-04" db="EMBL/GenBank/DDBJ databases">
        <title>The Genome Sequence of Bacteroides massiliensis dnLKV3.</title>
        <authorList>
            <consortium name="The Broad Institute Genomics Platform"/>
            <consortium name="The Broad Institute Genome Sequencing Center for Infectious Disease"/>
            <person name="Earl A."/>
            <person name="Xavier R."/>
            <person name="Kuhn K."/>
            <person name="Stappenbeck T."/>
            <person name="Walker B."/>
            <person name="Young S."/>
            <person name="Zeng Q."/>
            <person name="Gargeya S."/>
            <person name="Fitzgerald M."/>
            <person name="Haas B."/>
            <person name="Abouelleil A."/>
            <person name="Allen A.W."/>
            <person name="Alvarado L."/>
            <person name="Arachchi H.M."/>
            <person name="Berlin A.M."/>
            <person name="Chapman S.B."/>
            <person name="Gainer-Dewar J."/>
            <person name="Goldberg J."/>
            <person name="Griggs A."/>
            <person name="Gujja S."/>
            <person name="Hansen M."/>
            <person name="Howarth C."/>
            <person name="Imamovic A."/>
            <person name="Ireland A."/>
            <person name="Larimer J."/>
            <person name="McCowan C."/>
            <person name="Murphy C."/>
            <person name="Pearson M."/>
            <person name="Poon T.W."/>
            <person name="Priest M."/>
            <person name="Roberts A."/>
            <person name="Saif S."/>
            <person name="Shea T."/>
            <person name="Sisk P."/>
            <person name="Sykes S."/>
            <person name="Wortman J."/>
            <person name="Nusbaum C."/>
            <person name="Birren B."/>
        </authorList>
    </citation>
    <scope>NUCLEOTIDE SEQUENCE [LARGE SCALE GENOMIC DNA]</scope>
    <source>
        <strain evidence="6">dnLKV3</strain>
    </source>
</reference>
<evidence type="ECO:0000313" key="6">
    <source>
        <dbReference type="Proteomes" id="UP000014200"/>
    </source>
</evidence>
<feature type="domain" description="HTH araC/xylS-type" evidence="4">
    <location>
        <begin position="78"/>
        <end position="166"/>
    </location>
</feature>
<evidence type="ECO:0000313" key="5">
    <source>
        <dbReference type="EMBL" id="EOS11339.1"/>
    </source>
</evidence>
<organism evidence="5 6">
    <name type="scientific">Phocaeicola sartorii</name>
    <dbReference type="NCBI Taxonomy" id="671267"/>
    <lineage>
        <taxon>Bacteria</taxon>
        <taxon>Pseudomonadati</taxon>
        <taxon>Bacteroidota</taxon>
        <taxon>Bacteroidia</taxon>
        <taxon>Bacteroidales</taxon>
        <taxon>Bacteroidaceae</taxon>
        <taxon>Phocaeicola</taxon>
    </lineage>
</organism>
<dbReference type="InterPro" id="IPR009057">
    <property type="entry name" value="Homeodomain-like_sf"/>
</dbReference>
<protein>
    <recommendedName>
        <fullName evidence="4">HTH araC/xylS-type domain-containing protein</fullName>
    </recommendedName>
</protein>
<dbReference type="Pfam" id="PF12833">
    <property type="entry name" value="HTH_18"/>
    <property type="match status" value="1"/>
</dbReference>
<dbReference type="PATRIC" id="fig|1235788.3.peg.3136"/>
<dbReference type="EMBL" id="ASSP01000018">
    <property type="protein sequence ID" value="EOS11339.1"/>
    <property type="molecule type" value="Genomic_DNA"/>
</dbReference>
<dbReference type="PANTHER" id="PTHR43280">
    <property type="entry name" value="ARAC-FAMILY TRANSCRIPTIONAL REGULATOR"/>
    <property type="match status" value="1"/>
</dbReference>
<gene>
    <name evidence="5" type="ORF">C802_03053</name>
</gene>
<evidence type="ECO:0000256" key="3">
    <source>
        <dbReference type="ARBA" id="ARBA00023163"/>
    </source>
</evidence>
<sequence length="177" mass="20852">MRLWNGNMNENNIEQMEYLFLRRKRTTAFSERQKTLLLKAAERHWLEEFAGKEFEIRKVDCHIYKGILYQLELRQVFLDPSLSLKGLSDLLETNQTYLSNVVNKYFGCNLKELLNGYRVEYAKELLSSDRCALSDLPRRCGFASKSAFYSAFSRMVGVSPLLYQSRERRRRQMPAAN</sequence>
<comment type="caution">
    <text evidence="5">The sequence shown here is derived from an EMBL/GenBank/DDBJ whole genome shotgun (WGS) entry which is preliminary data.</text>
</comment>
<dbReference type="AlphaFoldDB" id="R9I573"/>
<name>R9I573_9BACT</name>